<reference evidence="1" key="1">
    <citation type="submission" date="2020-04" db="EMBL/GenBank/DDBJ databases">
        <authorList>
            <person name="Chiriac C."/>
            <person name="Salcher M."/>
            <person name="Ghai R."/>
            <person name="Kavagutti S V."/>
        </authorList>
    </citation>
    <scope>NUCLEOTIDE SEQUENCE</scope>
</reference>
<organism evidence="1">
    <name type="scientific">uncultured Caudovirales phage</name>
    <dbReference type="NCBI Taxonomy" id="2100421"/>
    <lineage>
        <taxon>Viruses</taxon>
        <taxon>Duplodnaviria</taxon>
        <taxon>Heunggongvirae</taxon>
        <taxon>Uroviricota</taxon>
        <taxon>Caudoviricetes</taxon>
        <taxon>Peduoviridae</taxon>
        <taxon>Maltschvirus</taxon>
        <taxon>Maltschvirus maltsch</taxon>
    </lineage>
</organism>
<name>A0A6J5KM32_9CAUD</name>
<protein>
    <submittedName>
        <fullName evidence="1">Uncharacterized protein</fullName>
    </submittedName>
</protein>
<evidence type="ECO:0000313" key="1">
    <source>
        <dbReference type="EMBL" id="CAB4122363.1"/>
    </source>
</evidence>
<sequence length="74" mass="8115">MSTQQPEALRLADECGTGYPLEEDAKKAAAELRRLHAEVERLKAAALTNAQIDAPLAEERRRQALEAANKGETK</sequence>
<proteinExistence type="predicted"/>
<accession>A0A6J5KM32</accession>
<dbReference type="EMBL" id="LR796163">
    <property type="protein sequence ID" value="CAB4122363.1"/>
    <property type="molecule type" value="Genomic_DNA"/>
</dbReference>
<gene>
    <name evidence="1" type="ORF">UFOVP37_4</name>
</gene>